<dbReference type="Proteomes" id="UP000010847">
    <property type="component" value="Chromosome"/>
</dbReference>
<dbReference type="RefSeq" id="WP_006716686.1">
    <property type="nucleotide sequence ID" value="NZ_CP007032.1"/>
</dbReference>
<keyword evidence="2" id="KW-0808">Transferase</keyword>
<organism evidence="2 3">
    <name type="scientific">Desulfitobacterium metallireducens DSM 15288</name>
    <dbReference type="NCBI Taxonomy" id="871968"/>
    <lineage>
        <taxon>Bacteria</taxon>
        <taxon>Bacillati</taxon>
        <taxon>Bacillota</taxon>
        <taxon>Clostridia</taxon>
        <taxon>Eubacteriales</taxon>
        <taxon>Desulfitobacteriaceae</taxon>
        <taxon>Desulfitobacterium</taxon>
    </lineage>
</organism>
<dbReference type="OrthoDB" id="9813299at2"/>
<feature type="domain" description="DUF5714" evidence="1">
    <location>
        <begin position="64"/>
        <end position="237"/>
    </location>
</feature>
<dbReference type="HOGENOM" id="CLU_093149_0_0_9"/>
<accession>W0EE27</accession>
<protein>
    <submittedName>
        <fullName evidence="2">SAM-dependent methyltransferase</fullName>
    </submittedName>
</protein>
<reference evidence="2 3" key="1">
    <citation type="submission" date="2013-12" db="EMBL/GenBank/DDBJ databases">
        <authorList>
            <consortium name="DOE Joint Genome Institute"/>
            <person name="Smidt H."/>
            <person name="Huntemann M."/>
            <person name="Han J."/>
            <person name="Chen A."/>
            <person name="Kyrpides N."/>
            <person name="Mavromatis K."/>
            <person name="Markowitz V."/>
            <person name="Palaniappan K."/>
            <person name="Ivanova N."/>
            <person name="Schaumberg A."/>
            <person name="Pati A."/>
            <person name="Liolios K."/>
            <person name="Nordberg H.P."/>
            <person name="Cantor M.N."/>
            <person name="Hua S.X."/>
            <person name="Woyke T."/>
        </authorList>
    </citation>
    <scope>NUCLEOTIDE SEQUENCE [LARGE SCALE GENOMIC DNA]</scope>
    <source>
        <strain evidence="3">DSM 15288</strain>
    </source>
</reference>
<evidence type="ECO:0000313" key="3">
    <source>
        <dbReference type="Proteomes" id="UP000010847"/>
    </source>
</evidence>
<dbReference type="AlphaFoldDB" id="W0EE27"/>
<dbReference type="EMBL" id="CP007032">
    <property type="protein sequence ID" value="AHF07758.1"/>
    <property type="molecule type" value="Genomic_DNA"/>
</dbReference>
<dbReference type="GO" id="GO:0032259">
    <property type="term" value="P:methylation"/>
    <property type="evidence" value="ECO:0007669"/>
    <property type="project" value="UniProtKB-KW"/>
</dbReference>
<keyword evidence="2" id="KW-0489">Methyltransferase</keyword>
<gene>
    <name evidence="2" type="ORF">DESME_12555</name>
</gene>
<keyword evidence="3" id="KW-1185">Reference proteome</keyword>
<evidence type="ECO:0000313" key="2">
    <source>
        <dbReference type="EMBL" id="AHF07758.1"/>
    </source>
</evidence>
<dbReference type="eggNOG" id="COG2226">
    <property type="taxonomic scope" value="Bacteria"/>
</dbReference>
<name>W0EE27_9FIRM</name>
<dbReference type="GO" id="GO:0008168">
    <property type="term" value="F:methyltransferase activity"/>
    <property type="evidence" value="ECO:0007669"/>
    <property type="project" value="UniProtKB-KW"/>
</dbReference>
<evidence type="ECO:0000259" key="1">
    <source>
        <dbReference type="Pfam" id="PF18978"/>
    </source>
</evidence>
<proteinExistence type="predicted"/>
<dbReference type="Pfam" id="PF18978">
    <property type="entry name" value="DUF5714"/>
    <property type="match status" value="1"/>
</dbReference>
<dbReference type="InterPro" id="IPR043768">
    <property type="entry name" value="DUF5714"/>
</dbReference>
<dbReference type="KEGG" id="dmt:DESME_12555"/>
<sequence>MQIEVKNKHTEGCMICGEELSYSENVKTYHCSLCKKEFTSTISCKHGHYICDECHRADSNQIIKIILETSLSTNPIELAREIMAAPVFQMHGPEHHLMVPMVLLTALKNMGMNITDSQIKNAWLRAKQLPGGSCGSWGACGAAIGTGIALSVIRGLTPLSQEIWGQTNRDTGEVLQSVGAYGGPRCCKRSTYSSILAAIKILERDSNVHFSEEAHKLPVCKDFWRNKQCLKTECPYYPR</sequence>
<dbReference type="STRING" id="871968.DESME_12555"/>